<reference evidence="1" key="1">
    <citation type="journal article" date="2020" name="BMC Genomics">
        <title>Correction to: Identification and distribution of gene clusters required for synthesis of sphingolipid metabolism inhibitors in diverse species of the filamentous fungus Fusarium.</title>
        <authorList>
            <person name="Kim H.S."/>
            <person name="Lohmar J.M."/>
            <person name="Busman M."/>
            <person name="Brown D.W."/>
            <person name="Naumann T.A."/>
            <person name="Divon H.H."/>
            <person name="Lysoe E."/>
            <person name="Uhlig S."/>
            <person name="Proctor R.H."/>
        </authorList>
    </citation>
    <scope>NUCLEOTIDE SEQUENCE</scope>
    <source>
        <strain evidence="1">NRRL 20472</strain>
    </source>
</reference>
<dbReference type="Proteomes" id="UP000622797">
    <property type="component" value="Unassembled WGS sequence"/>
</dbReference>
<proteinExistence type="predicted"/>
<dbReference type="AlphaFoldDB" id="A0A8H4SXZ0"/>
<protein>
    <submittedName>
        <fullName evidence="1">Uncharacterized protein</fullName>
    </submittedName>
</protein>
<comment type="caution">
    <text evidence="1">The sequence shown here is derived from an EMBL/GenBank/DDBJ whole genome shotgun (WGS) entry which is preliminary data.</text>
</comment>
<feature type="non-terminal residue" evidence="1">
    <location>
        <position position="1"/>
    </location>
</feature>
<gene>
    <name evidence="1" type="ORF">FSARC_13920</name>
</gene>
<sequence>FLYKAVCVQDQKGLLHRLRLPILQDTAISVLVRSSLKMLAAPRVPQGPFREYSCTARRPSQPCIQEQMPPRSVPQSPQVKVESTVFCFQEPINLPMLRFPFFPRLKSSDPKLPSLRDFDKGVEALFQAQGPTKACDSLFPSPRPFPTVDILGGTESVTQLRSSWSPRDRPAQGLTSVYSTSRQVTADSFIQEVFASGHDKKMVHASCHDSDLCYNHSSDGYSAPQSLSTTGCFHSPFPDSKAQHSTQKYTVEEGDYIIYARHDKGMKWSDIGQEFAFYFGRIPERTVQGLQAWHYRINKYIPVWDQDGWLCFDSEDSLEPRVTSIKCRARDDRLKPMAVSGIAERYPERAVNYTWVDPETKLKSRDWAAKRTLQYEMRRLRRR</sequence>
<dbReference type="EMBL" id="JABEXW010001095">
    <property type="protein sequence ID" value="KAF4947648.1"/>
    <property type="molecule type" value="Genomic_DNA"/>
</dbReference>
<evidence type="ECO:0000313" key="1">
    <source>
        <dbReference type="EMBL" id="KAF4947648.1"/>
    </source>
</evidence>
<accession>A0A8H4SXZ0</accession>
<name>A0A8H4SXZ0_9HYPO</name>
<organism evidence="1 2">
    <name type="scientific">Fusarium sarcochroum</name>
    <dbReference type="NCBI Taxonomy" id="1208366"/>
    <lineage>
        <taxon>Eukaryota</taxon>
        <taxon>Fungi</taxon>
        <taxon>Dikarya</taxon>
        <taxon>Ascomycota</taxon>
        <taxon>Pezizomycotina</taxon>
        <taxon>Sordariomycetes</taxon>
        <taxon>Hypocreomycetidae</taxon>
        <taxon>Hypocreales</taxon>
        <taxon>Nectriaceae</taxon>
        <taxon>Fusarium</taxon>
        <taxon>Fusarium lateritium species complex</taxon>
    </lineage>
</organism>
<keyword evidence="2" id="KW-1185">Reference proteome</keyword>
<reference evidence="1" key="2">
    <citation type="submission" date="2020-05" db="EMBL/GenBank/DDBJ databases">
        <authorList>
            <person name="Kim H.-S."/>
            <person name="Proctor R.H."/>
            <person name="Brown D.W."/>
        </authorList>
    </citation>
    <scope>NUCLEOTIDE SEQUENCE</scope>
    <source>
        <strain evidence="1">NRRL 20472</strain>
    </source>
</reference>
<dbReference type="OrthoDB" id="3921745at2759"/>
<evidence type="ECO:0000313" key="2">
    <source>
        <dbReference type="Proteomes" id="UP000622797"/>
    </source>
</evidence>